<dbReference type="InterPro" id="IPR010131">
    <property type="entry name" value="MdtP/NodT-like"/>
</dbReference>
<dbReference type="Pfam" id="PF02321">
    <property type="entry name" value="OEP"/>
    <property type="match status" value="1"/>
</dbReference>
<dbReference type="GO" id="GO:0015562">
    <property type="term" value="F:efflux transmembrane transporter activity"/>
    <property type="evidence" value="ECO:0007669"/>
    <property type="project" value="InterPro"/>
</dbReference>
<evidence type="ECO:0000256" key="2">
    <source>
        <dbReference type="SAM" id="Coils"/>
    </source>
</evidence>
<dbReference type="InterPro" id="IPR003423">
    <property type="entry name" value="OMP_efflux"/>
</dbReference>
<evidence type="ECO:0000313" key="3">
    <source>
        <dbReference type="EMBL" id="MBD5779940.1"/>
    </source>
</evidence>
<keyword evidence="4" id="KW-1185">Reference proteome</keyword>
<dbReference type="PANTHER" id="PTHR30203">
    <property type="entry name" value="OUTER MEMBRANE CATION EFFLUX PROTEIN"/>
    <property type="match status" value="1"/>
</dbReference>
<evidence type="ECO:0000313" key="4">
    <source>
        <dbReference type="Proteomes" id="UP000622317"/>
    </source>
</evidence>
<dbReference type="Proteomes" id="UP000622317">
    <property type="component" value="Unassembled WGS sequence"/>
</dbReference>
<dbReference type="PANTHER" id="PTHR30203:SF24">
    <property type="entry name" value="BLR4935 PROTEIN"/>
    <property type="match status" value="1"/>
</dbReference>
<proteinExistence type="inferred from homology"/>
<reference evidence="3" key="1">
    <citation type="submission" date="2020-09" db="EMBL/GenBank/DDBJ databases">
        <title>Pelagicoccus enzymogenes sp. nov. with an EPS production, isolated from marine sediment.</title>
        <authorList>
            <person name="Feng X."/>
        </authorList>
    </citation>
    <scope>NUCLEOTIDE SEQUENCE</scope>
    <source>
        <strain evidence="3">NFK12</strain>
    </source>
</reference>
<sequence>MSRFSLFTVLFVFILSIHASLSGQAKAEPGLSRSEVVRIALQGSKSLQAARTLIEQAEARRSGAGLRSSPELMFDFATDAFFEDEGQSSVGIALKQRFPLTRRLSILKDIADVEIELAKAEVRNQERLLVREVELLCNEIAYLDTELSLRRSLVENDKEFADFVQSRIKTAEASPIEANQVRIELYILEQEIEHLETDRKKLIDRLRALIGYEVGETIHLSHRLDLGSSKPLFSDFGIEDLDTHPEYQMRSLMLEIADKRESLALANRWEDVSLGLGLEQERSVDQPMGIGTERFLGLSVSIPLPMKRRNESSLKESVLARRQMEELRDAVSLELRSKARASREEAAHLYHQSREFQEKITALVEINLKEMAEAYGAGQVSLNEVFQSQGQGLKIQSAHLRMVRDYEQALAEWRAAVAKNL</sequence>
<accession>A0A927IHY3</accession>
<dbReference type="EMBL" id="JACYFG010000024">
    <property type="protein sequence ID" value="MBD5779940.1"/>
    <property type="molecule type" value="Genomic_DNA"/>
</dbReference>
<dbReference type="Gene3D" id="1.20.1600.10">
    <property type="entry name" value="Outer membrane efflux proteins (OEP)"/>
    <property type="match status" value="1"/>
</dbReference>
<gene>
    <name evidence="3" type="ORF">IEN85_10615</name>
</gene>
<comment type="caution">
    <text evidence="3">The sequence shown here is derived from an EMBL/GenBank/DDBJ whole genome shotgun (WGS) entry which is preliminary data.</text>
</comment>
<protein>
    <submittedName>
        <fullName evidence="3">TolC family protein</fullName>
    </submittedName>
</protein>
<dbReference type="SUPFAM" id="SSF56954">
    <property type="entry name" value="Outer membrane efflux proteins (OEP)"/>
    <property type="match status" value="1"/>
</dbReference>
<comment type="similarity">
    <text evidence="1">Belongs to the outer membrane factor (OMF) (TC 1.B.17) family.</text>
</comment>
<organism evidence="3 4">
    <name type="scientific">Pelagicoccus enzymogenes</name>
    <dbReference type="NCBI Taxonomy" id="2773457"/>
    <lineage>
        <taxon>Bacteria</taxon>
        <taxon>Pseudomonadati</taxon>
        <taxon>Verrucomicrobiota</taxon>
        <taxon>Opitutia</taxon>
        <taxon>Puniceicoccales</taxon>
        <taxon>Pelagicoccaceae</taxon>
        <taxon>Pelagicoccus</taxon>
    </lineage>
</organism>
<keyword evidence="2" id="KW-0175">Coiled coil</keyword>
<name>A0A927IHY3_9BACT</name>
<dbReference type="AlphaFoldDB" id="A0A927IHY3"/>
<dbReference type="RefSeq" id="WP_191617071.1">
    <property type="nucleotide sequence ID" value="NZ_JACYFG010000024.1"/>
</dbReference>
<feature type="coiled-coil region" evidence="2">
    <location>
        <begin position="178"/>
        <end position="205"/>
    </location>
</feature>
<evidence type="ECO:0000256" key="1">
    <source>
        <dbReference type="ARBA" id="ARBA00007613"/>
    </source>
</evidence>